<comment type="caution">
    <text evidence="1">The sequence shown here is derived from an EMBL/GenBank/DDBJ whole genome shotgun (WGS) entry which is preliminary data.</text>
</comment>
<gene>
    <name evidence="1" type="ORF">RQM59_11135</name>
</gene>
<proteinExistence type="predicted"/>
<evidence type="ECO:0008006" key="3">
    <source>
        <dbReference type="Google" id="ProtNLM"/>
    </source>
</evidence>
<keyword evidence="2" id="KW-1185">Reference proteome</keyword>
<protein>
    <recommendedName>
        <fullName evidence="3">tRNA_anti-like</fullName>
    </recommendedName>
</protein>
<evidence type="ECO:0000313" key="1">
    <source>
        <dbReference type="EMBL" id="MDT7832937.1"/>
    </source>
</evidence>
<dbReference type="Proteomes" id="UP001257277">
    <property type="component" value="Unassembled WGS sequence"/>
</dbReference>
<dbReference type="EMBL" id="JAVTTO010000004">
    <property type="protein sequence ID" value="MDT7832937.1"/>
    <property type="molecule type" value="Genomic_DNA"/>
</dbReference>
<dbReference type="Pfam" id="PF12869">
    <property type="entry name" value="tRNA_anti-like"/>
    <property type="match status" value="1"/>
</dbReference>
<organism evidence="1 2">
    <name type="scientific">Asprobacillus argus</name>
    <dbReference type="NCBI Taxonomy" id="3076534"/>
    <lineage>
        <taxon>Bacteria</taxon>
        <taxon>Pseudomonadati</taxon>
        <taxon>Bacteroidota</taxon>
        <taxon>Flavobacteriia</taxon>
        <taxon>Flavobacteriales</taxon>
        <taxon>Flavobacteriaceae</taxon>
        <taxon>Asprobacillus</taxon>
    </lineage>
</organism>
<sequence length="146" mass="16428">MSKKRNIVLLVLSALLIVFCIYLNSKLTAETYIDIENVSTELNITSNKLVANFMDNEERADSMFSGKIVEITGRVKEVTFLNNRNTVILYGQNTASGIICDFDTNQLEEIKNLSKNQKITIKGVCKGFLKDVVILNCLLMNTNLNE</sequence>
<evidence type="ECO:0000313" key="2">
    <source>
        <dbReference type="Proteomes" id="UP001257277"/>
    </source>
</evidence>
<dbReference type="InterPro" id="IPR024422">
    <property type="entry name" value="Protein_unknown_function_OB"/>
</dbReference>
<reference evidence="1 2" key="1">
    <citation type="submission" date="2023-09" db="EMBL/GenBank/DDBJ databases">
        <title>Novel taxa isolated from Blanes Bay.</title>
        <authorList>
            <person name="Rey-Velasco X."/>
            <person name="Lucena T."/>
        </authorList>
    </citation>
    <scope>NUCLEOTIDE SEQUENCE [LARGE SCALE GENOMIC DNA]</scope>
    <source>
        <strain evidence="1 2">S356</strain>
    </source>
</reference>
<dbReference type="RefSeq" id="WP_349242189.1">
    <property type="nucleotide sequence ID" value="NZ_JAVTTO010000004.1"/>
</dbReference>
<accession>A0ABU3LH77</accession>
<name>A0ABU3LH77_9FLAO</name>